<reference evidence="2" key="1">
    <citation type="submission" date="2022-08" db="UniProtKB">
        <authorList>
            <consortium name="EnsemblMetazoa"/>
        </authorList>
    </citation>
    <scope>IDENTIFICATION</scope>
</reference>
<dbReference type="Proteomes" id="UP000075882">
    <property type="component" value="Unassembled WGS sequence"/>
</dbReference>
<evidence type="ECO:0000256" key="1">
    <source>
        <dbReference type="SAM" id="MobiDB-lite"/>
    </source>
</evidence>
<protein>
    <submittedName>
        <fullName evidence="2">Uncharacterized protein</fullName>
    </submittedName>
</protein>
<sequence length="205" mass="21416">MSNERAAETFSSTTETPSLTNGGKAVGEHGSSTVSGLREPLVLQYPEVGGVPAEAPRSERSLRTIPGTARPACRTLTARTLCLRRAPSALQTSSVKGSHVVPPDDHRAAMAENSAATLIPPPPRQQQPRKQLGKARTRALGHAVPPAALISPPTCPLPWTEVAGTPTRDETINKNRISSALMAQEASSSDPPTGCIFHPIGVGVG</sequence>
<organism evidence="2">
    <name type="scientific">Anopheles coluzzii</name>
    <name type="common">African malaria mosquito</name>
    <dbReference type="NCBI Taxonomy" id="1518534"/>
    <lineage>
        <taxon>Eukaryota</taxon>
        <taxon>Metazoa</taxon>
        <taxon>Ecdysozoa</taxon>
        <taxon>Arthropoda</taxon>
        <taxon>Hexapoda</taxon>
        <taxon>Insecta</taxon>
        <taxon>Pterygota</taxon>
        <taxon>Neoptera</taxon>
        <taxon>Endopterygota</taxon>
        <taxon>Diptera</taxon>
        <taxon>Nematocera</taxon>
        <taxon>Culicoidea</taxon>
        <taxon>Culicidae</taxon>
        <taxon>Anophelinae</taxon>
        <taxon>Anopheles</taxon>
    </lineage>
</organism>
<feature type="region of interest" description="Disordered" evidence="1">
    <location>
        <begin position="1"/>
        <end position="38"/>
    </location>
</feature>
<evidence type="ECO:0000313" key="2">
    <source>
        <dbReference type="EnsemblMetazoa" id="ACOM023371-PA.1"/>
    </source>
</evidence>
<dbReference type="EnsemblMetazoa" id="ACOM023371-RA">
    <property type="protein sequence ID" value="ACOM023371-PA.1"/>
    <property type="gene ID" value="ACOM023371"/>
</dbReference>
<dbReference type="AlphaFoldDB" id="A0A8W7P0Z7"/>
<feature type="compositionally biased region" description="Polar residues" evidence="1">
    <location>
        <begin position="1"/>
        <end position="21"/>
    </location>
</feature>
<proteinExistence type="predicted"/>
<accession>A0A8W7P0Z7</accession>
<name>A0A8W7P0Z7_ANOCL</name>